<feature type="region of interest" description="Disordered" evidence="4">
    <location>
        <begin position="537"/>
        <end position="637"/>
    </location>
</feature>
<feature type="compositionally biased region" description="Low complexity" evidence="4">
    <location>
        <begin position="542"/>
        <end position="633"/>
    </location>
</feature>
<evidence type="ECO:0000256" key="2">
    <source>
        <dbReference type="ARBA" id="ARBA00022803"/>
    </source>
</evidence>
<dbReference type="Gene3D" id="1.25.40.10">
    <property type="entry name" value="Tetratricopeptide repeat domain"/>
    <property type="match status" value="3"/>
</dbReference>
<keyword evidence="5" id="KW-1133">Transmembrane helix</keyword>
<gene>
    <name evidence="7" type="ORF">BC008_14180</name>
    <name evidence="8" type="ORF">BC008_16180</name>
</gene>
<dbReference type="Gene3D" id="3.40.50.300">
    <property type="entry name" value="P-loop containing nucleotide triphosphate hydrolases"/>
    <property type="match status" value="1"/>
</dbReference>
<dbReference type="SUPFAM" id="SSF52540">
    <property type="entry name" value="P-loop containing nucleoside triphosphate hydrolases"/>
    <property type="match status" value="1"/>
</dbReference>
<feature type="repeat" description="TPR" evidence="3">
    <location>
        <begin position="771"/>
        <end position="804"/>
    </location>
</feature>
<feature type="domain" description="Novel STAND NTPase 1" evidence="6">
    <location>
        <begin position="9"/>
        <end position="419"/>
    </location>
</feature>
<dbReference type="SMART" id="SM00028">
    <property type="entry name" value="TPR"/>
    <property type="match status" value="4"/>
</dbReference>
<organism evidence="7 9">
    <name type="scientific">Mastigocoleus testarum BC008</name>
    <dbReference type="NCBI Taxonomy" id="371196"/>
    <lineage>
        <taxon>Bacteria</taxon>
        <taxon>Bacillati</taxon>
        <taxon>Cyanobacteriota</taxon>
        <taxon>Cyanophyceae</taxon>
        <taxon>Nostocales</taxon>
        <taxon>Hapalosiphonaceae</taxon>
        <taxon>Mastigocoleus</taxon>
    </lineage>
</organism>
<protein>
    <recommendedName>
        <fullName evidence="6">Novel STAND NTPase 1 domain-containing protein</fullName>
    </recommendedName>
</protein>
<dbReference type="Proteomes" id="UP000053372">
    <property type="component" value="Unassembled WGS sequence"/>
</dbReference>
<keyword evidence="5" id="KW-0812">Transmembrane</keyword>
<keyword evidence="5" id="KW-0472">Membrane</keyword>
<dbReference type="InterPro" id="IPR049052">
    <property type="entry name" value="nSTAND1"/>
</dbReference>
<sequence length="861" mass="96517">MLLDNSKNPYRGLQAFEEEHSKMFFGRQALTEKLYQQVCQHPLTVVMGASGTGKSSLIKAGLIPHIKKLVPRDSLEMLFGKSLRKQWYIIAPIRPGESPFKTFSNTLAAGQLLSTAEEKIETISVCIGNWLHENPQSKLLLIIERAEELFTMCGDRQARKDFLNLLTDLVRDHGEKLRLVMTLRSDFESQFKDTGLQEYWHEARFIVPRMTREELRSCIEKPASARSISFESSSLVEKLIDEVIKTSEGLALLSFTLDELYTKSLQAVKQGTRRKRVITQADYQQIGGLTQSLNRRADSEYEALVKIDPEYELTIRNVIMVRMLAVSGSKLARRRIYLSELEYPEPEKSRVKEIIRRFTDAKLLLKGRDNEGDFYLEPSHDVVVQSWQKLLQWKEDEKETIALQRWLRPAVFKWKNQRDQSLLWNTHPLIDSLKKILNSDDNWLNPAETDFVRRSIRRKNQKKAVRGVFALGGSILAVGTVFSIGLSRDDKLMAQACKLVGDYLLPNSSAEEGGKSGENSFTYPHLCKDVPALVGSPVANAPSSTKSSSSQVSPSPSPTTSPVSVLPSPTPSLSPVISPSPTASPTSSISPSPSPTESPVSALPSPVTSPSPTKSPASLTSSVPSPSASPKSTIPSPIASRLTAKKFLPSLQVTPKDYYTRGNDRRDIKSIQNSTKIINNPNTSNLKRKNAYINRGVVYFRHKQYQEAIADYSKVIKDWDHNTQADIAPTKSQLINAYVNRGIVYSSLQEPKHQLAVKDYNQAIAIKPDYADAYINRGIAYSGLGQYEMAVKDYIKAISITPENADIYYAKAHTQSLMEGKTKRAMYNYQRAADLYKKQGKPSYSKNALQKIEELKASLNT</sequence>
<comment type="caution">
    <text evidence="7">The sequence shown here is derived from an EMBL/GenBank/DDBJ whole genome shotgun (WGS) entry which is preliminary data.</text>
</comment>
<evidence type="ECO:0000313" key="9">
    <source>
        <dbReference type="Proteomes" id="UP000053372"/>
    </source>
</evidence>
<dbReference type="InterPro" id="IPR011990">
    <property type="entry name" value="TPR-like_helical_dom_sf"/>
</dbReference>
<dbReference type="PANTHER" id="PTHR44858:SF1">
    <property type="entry name" value="UDP-N-ACETYLGLUCOSAMINE--PEPTIDE N-ACETYLGLUCOSAMINYLTRANSFERASE SPINDLY-RELATED"/>
    <property type="match status" value="1"/>
</dbReference>
<keyword evidence="1" id="KW-0677">Repeat</keyword>
<dbReference type="AlphaFoldDB" id="A0A0V7ZGD1"/>
<evidence type="ECO:0000313" key="7">
    <source>
        <dbReference type="EMBL" id="KST63603.1"/>
    </source>
</evidence>
<proteinExistence type="predicted"/>
<keyword evidence="2 3" id="KW-0802">TPR repeat</keyword>
<dbReference type="Pfam" id="PF20703">
    <property type="entry name" value="nSTAND1"/>
    <property type="match status" value="1"/>
</dbReference>
<dbReference type="InterPro" id="IPR019734">
    <property type="entry name" value="TPR_rpt"/>
</dbReference>
<keyword evidence="9" id="KW-1185">Reference proteome</keyword>
<name>A0A0V7ZGD1_9CYAN</name>
<evidence type="ECO:0000313" key="8">
    <source>
        <dbReference type="EMBL" id="KST64177.1"/>
    </source>
</evidence>
<feature type="transmembrane region" description="Helical" evidence="5">
    <location>
        <begin position="464"/>
        <end position="486"/>
    </location>
</feature>
<dbReference type="OrthoDB" id="500003at2"/>
<dbReference type="PANTHER" id="PTHR44858">
    <property type="entry name" value="TETRATRICOPEPTIDE REPEAT PROTEIN 6"/>
    <property type="match status" value="1"/>
</dbReference>
<evidence type="ECO:0000256" key="4">
    <source>
        <dbReference type="SAM" id="MobiDB-lite"/>
    </source>
</evidence>
<accession>A0A0V7ZGD1</accession>
<evidence type="ECO:0000259" key="6">
    <source>
        <dbReference type="Pfam" id="PF20703"/>
    </source>
</evidence>
<dbReference type="PROSITE" id="PS50293">
    <property type="entry name" value="TPR_REGION"/>
    <property type="match status" value="1"/>
</dbReference>
<feature type="repeat" description="TPR" evidence="3">
    <location>
        <begin position="689"/>
        <end position="722"/>
    </location>
</feature>
<dbReference type="Pfam" id="PF00515">
    <property type="entry name" value="TPR_1"/>
    <property type="match status" value="2"/>
</dbReference>
<evidence type="ECO:0000256" key="1">
    <source>
        <dbReference type="ARBA" id="ARBA00022737"/>
    </source>
</evidence>
<evidence type="ECO:0000256" key="5">
    <source>
        <dbReference type="SAM" id="Phobius"/>
    </source>
</evidence>
<dbReference type="InterPro" id="IPR027417">
    <property type="entry name" value="P-loop_NTPase"/>
</dbReference>
<dbReference type="SUPFAM" id="SSF48452">
    <property type="entry name" value="TPR-like"/>
    <property type="match status" value="1"/>
</dbReference>
<dbReference type="PROSITE" id="PS50005">
    <property type="entry name" value="TPR"/>
    <property type="match status" value="2"/>
</dbReference>
<dbReference type="InterPro" id="IPR050498">
    <property type="entry name" value="Ycf3"/>
</dbReference>
<evidence type="ECO:0000256" key="3">
    <source>
        <dbReference type="PROSITE-ProRule" id="PRU00339"/>
    </source>
</evidence>
<reference evidence="7 9" key="1">
    <citation type="journal article" date="2015" name="Genome Announc.">
        <title>Draft Genome of the Euendolithic (true boring) Cyanobacterium Mastigocoleus testarum strain BC008.</title>
        <authorList>
            <person name="Guida B.S."/>
            <person name="Garcia-Pichel F."/>
        </authorList>
    </citation>
    <scope>NUCLEOTIDE SEQUENCE [LARGE SCALE GENOMIC DNA]</scope>
    <source>
        <strain evidence="7 9">BC008</strain>
    </source>
</reference>
<dbReference type="EMBL" id="LMTZ01000136">
    <property type="protein sequence ID" value="KST63603.1"/>
    <property type="molecule type" value="Genomic_DNA"/>
</dbReference>
<dbReference type="EMBL" id="LMTZ01000127">
    <property type="protein sequence ID" value="KST64177.1"/>
    <property type="molecule type" value="Genomic_DNA"/>
</dbReference>
<dbReference type="RefSeq" id="WP_058184263.1">
    <property type="nucleotide sequence ID" value="NZ_LMTZ01000127.1"/>
</dbReference>